<name>A0ABD0J4R6_9CAEN</name>
<organism evidence="2 3">
    <name type="scientific">Batillaria attramentaria</name>
    <dbReference type="NCBI Taxonomy" id="370345"/>
    <lineage>
        <taxon>Eukaryota</taxon>
        <taxon>Metazoa</taxon>
        <taxon>Spiralia</taxon>
        <taxon>Lophotrochozoa</taxon>
        <taxon>Mollusca</taxon>
        <taxon>Gastropoda</taxon>
        <taxon>Caenogastropoda</taxon>
        <taxon>Sorbeoconcha</taxon>
        <taxon>Cerithioidea</taxon>
        <taxon>Batillariidae</taxon>
        <taxon>Batillaria</taxon>
    </lineage>
</organism>
<evidence type="ECO:0000256" key="1">
    <source>
        <dbReference type="SAM" id="SignalP"/>
    </source>
</evidence>
<proteinExistence type="predicted"/>
<evidence type="ECO:0000313" key="3">
    <source>
        <dbReference type="Proteomes" id="UP001519460"/>
    </source>
</evidence>
<sequence length="143" mass="16193">MSSKTFLLLLFIQGATGAGASSFQNSKCFRFDFPTLHGTNTLKADENITLTLPFNVINNCSCGHHETLISVTKSTKTLTPYCQFFHLKRKLIGTDNCVWDEGNSTYLFVKEIDRFDNGKFEWKSKSQHCVDSSTTNVYEFVIL</sequence>
<feature type="non-terminal residue" evidence="2">
    <location>
        <position position="143"/>
    </location>
</feature>
<dbReference type="AlphaFoldDB" id="A0ABD0J4R6"/>
<keyword evidence="1" id="KW-0732">Signal</keyword>
<protein>
    <submittedName>
        <fullName evidence="2">Uncharacterized protein</fullName>
    </submittedName>
</protein>
<dbReference type="EMBL" id="JACVVK020000654">
    <property type="protein sequence ID" value="KAK7459739.1"/>
    <property type="molecule type" value="Genomic_DNA"/>
</dbReference>
<feature type="signal peptide" evidence="1">
    <location>
        <begin position="1"/>
        <end position="20"/>
    </location>
</feature>
<accession>A0ABD0J4R6</accession>
<reference evidence="2 3" key="1">
    <citation type="journal article" date="2023" name="Sci. Data">
        <title>Genome assembly of the Korean intertidal mud-creeper Batillaria attramentaria.</title>
        <authorList>
            <person name="Patra A.K."/>
            <person name="Ho P.T."/>
            <person name="Jun S."/>
            <person name="Lee S.J."/>
            <person name="Kim Y."/>
            <person name="Won Y.J."/>
        </authorList>
    </citation>
    <scope>NUCLEOTIDE SEQUENCE [LARGE SCALE GENOMIC DNA]</scope>
    <source>
        <strain evidence="2">Wonlab-2016</strain>
    </source>
</reference>
<keyword evidence="3" id="KW-1185">Reference proteome</keyword>
<comment type="caution">
    <text evidence="2">The sequence shown here is derived from an EMBL/GenBank/DDBJ whole genome shotgun (WGS) entry which is preliminary data.</text>
</comment>
<gene>
    <name evidence="2" type="ORF">BaRGS_00038947</name>
</gene>
<evidence type="ECO:0000313" key="2">
    <source>
        <dbReference type="EMBL" id="KAK7459739.1"/>
    </source>
</evidence>
<feature type="chain" id="PRO_5044816671" evidence="1">
    <location>
        <begin position="21"/>
        <end position="143"/>
    </location>
</feature>
<dbReference type="Proteomes" id="UP001519460">
    <property type="component" value="Unassembled WGS sequence"/>
</dbReference>